<dbReference type="EMBL" id="JALQCY010000003">
    <property type="protein sequence ID" value="MCK9794426.1"/>
    <property type="molecule type" value="Genomic_DNA"/>
</dbReference>
<dbReference type="Pfam" id="PF19843">
    <property type="entry name" value="DUF6318"/>
    <property type="match status" value="1"/>
</dbReference>
<dbReference type="PROSITE" id="PS51257">
    <property type="entry name" value="PROKAR_LIPOPROTEIN"/>
    <property type="match status" value="1"/>
</dbReference>
<sequence length="197" mass="20616">MTRNRAILAATSIAAAALLVAGCEGDTPATPSAEPTASASADASPSPSPSSTAVVVAPERPDAMDDDGPAGAEAAAVYFLELDPYIMQTGDTAEWETMSLKSCEYCANRLDQANEIADRDDAFSGGETNVVVLHTYEQDASTGIWPIDVRVREGASTIKDSNGEVLFTSLDKSGELRMEMAKRDGAWVVVGVADVPE</sequence>
<accession>A0ABT0J4J9</accession>
<comment type="caution">
    <text evidence="4">The sequence shown here is derived from an EMBL/GenBank/DDBJ whole genome shotgun (WGS) entry which is preliminary data.</text>
</comment>
<keyword evidence="5" id="KW-1185">Reference proteome</keyword>
<feature type="region of interest" description="Disordered" evidence="1">
    <location>
        <begin position="24"/>
        <end position="54"/>
    </location>
</feature>
<dbReference type="Proteomes" id="UP001651050">
    <property type="component" value="Unassembled WGS sequence"/>
</dbReference>
<evidence type="ECO:0000259" key="3">
    <source>
        <dbReference type="Pfam" id="PF19843"/>
    </source>
</evidence>
<dbReference type="RefSeq" id="WP_416344268.1">
    <property type="nucleotide sequence ID" value="NZ_JALQCY010000003.1"/>
</dbReference>
<protein>
    <submittedName>
        <fullName evidence="4">DUF6318 family protein</fullName>
    </submittedName>
</protein>
<feature type="chain" id="PRO_5046820177" evidence="2">
    <location>
        <begin position="22"/>
        <end position="197"/>
    </location>
</feature>
<keyword evidence="2" id="KW-0732">Signal</keyword>
<evidence type="ECO:0000313" key="4">
    <source>
        <dbReference type="EMBL" id="MCK9794426.1"/>
    </source>
</evidence>
<reference evidence="4 5" key="1">
    <citation type="submission" date="2022-02" db="EMBL/GenBank/DDBJ databases">
        <title>The car tank lid bacteriome: a reservoir of bacteria with potential in bioremediation of fuel.</title>
        <authorList>
            <person name="Vidal-Verdu A."/>
            <person name="Gomez-Martinez D."/>
            <person name="Latorre-Perez A."/>
            <person name="Pereto J."/>
            <person name="Porcar M."/>
        </authorList>
    </citation>
    <scope>NUCLEOTIDE SEQUENCE [LARGE SCALE GENOMIC DNA]</scope>
    <source>
        <strain evidence="4 5">4D.3</strain>
    </source>
</reference>
<feature type="domain" description="DUF6318" evidence="3">
    <location>
        <begin position="57"/>
        <end position="191"/>
    </location>
</feature>
<proteinExistence type="predicted"/>
<name>A0ABT0J4J9_9MICO</name>
<evidence type="ECO:0000256" key="2">
    <source>
        <dbReference type="SAM" id="SignalP"/>
    </source>
</evidence>
<evidence type="ECO:0000313" key="5">
    <source>
        <dbReference type="Proteomes" id="UP001651050"/>
    </source>
</evidence>
<feature type="signal peptide" evidence="2">
    <location>
        <begin position="1"/>
        <end position="21"/>
    </location>
</feature>
<organism evidence="4 5">
    <name type="scientific">Isoptericola peretonis</name>
    <dbReference type="NCBI Taxonomy" id="2918523"/>
    <lineage>
        <taxon>Bacteria</taxon>
        <taxon>Bacillati</taxon>
        <taxon>Actinomycetota</taxon>
        <taxon>Actinomycetes</taxon>
        <taxon>Micrococcales</taxon>
        <taxon>Promicromonosporaceae</taxon>
        <taxon>Isoptericola</taxon>
    </lineage>
</organism>
<dbReference type="InterPro" id="IPR046281">
    <property type="entry name" value="DUF6318"/>
</dbReference>
<gene>
    <name evidence="4" type="ORF">M1843_11785</name>
</gene>
<evidence type="ECO:0000256" key="1">
    <source>
        <dbReference type="SAM" id="MobiDB-lite"/>
    </source>
</evidence>